<feature type="domain" description="Cyclic nucleotide-binding" evidence="1">
    <location>
        <begin position="13"/>
        <end position="112"/>
    </location>
</feature>
<dbReference type="EMBL" id="JBHSKD010000002">
    <property type="protein sequence ID" value="MFC5175383.1"/>
    <property type="molecule type" value="Genomic_DNA"/>
</dbReference>
<keyword evidence="3" id="KW-1185">Reference proteome</keyword>
<evidence type="ECO:0000313" key="2">
    <source>
        <dbReference type="EMBL" id="MFC5175383.1"/>
    </source>
</evidence>
<dbReference type="Gene3D" id="2.60.120.10">
    <property type="entry name" value="Jelly Rolls"/>
    <property type="match status" value="1"/>
</dbReference>
<name>A0ABW0BDQ1_9ACTN</name>
<dbReference type="CDD" id="cd00038">
    <property type="entry name" value="CAP_ED"/>
    <property type="match status" value="1"/>
</dbReference>
<sequence length="152" mass="16812">MKTIKELLSEHPFFHGLDDDWLELVAGCASNSHLSPGSYLFHEGSAADTFYLIRRGQVAIEVATPTGPRVIQTVRDGDVVGWSWLVAPYRWTFDARATDELSLIAFDGACLRGKCNDDTDLGYALLQRVVRVMSASLHSARVRLLDLYGAPT</sequence>
<dbReference type="Proteomes" id="UP001596087">
    <property type="component" value="Unassembled WGS sequence"/>
</dbReference>
<evidence type="ECO:0000259" key="1">
    <source>
        <dbReference type="PROSITE" id="PS50042"/>
    </source>
</evidence>
<dbReference type="InterPro" id="IPR000595">
    <property type="entry name" value="cNMP-bd_dom"/>
</dbReference>
<protein>
    <submittedName>
        <fullName evidence="2">Cyclic nucleotide-binding domain-containing protein</fullName>
    </submittedName>
</protein>
<organism evidence="2 3">
    <name type="scientific">Nocardioides taihuensis</name>
    <dbReference type="NCBI Taxonomy" id="1835606"/>
    <lineage>
        <taxon>Bacteria</taxon>
        <taxon>Bacillati</taxon>
        <taxon>Actinomycetota</taxon>
        <taxon>Actinomycetes</taxon>
        <taxon>Propionibacteriales</taxon>
        <taxon>Nocardioidaceae</taxon>
        <taxon>Nocardioides</taxon>
    </lineage>
</organism>
<dbReference type="Pfam" id="PF00027">
    <property type="entry name" value="cNMP_binding"/>
    <property type="match status" value="1"/>
</dbReference>
<evidence type="ECO:0000313" key="3">
    <source>
        <dbReference type="Proteomes" id="UP001596087"/>
    </source>
</evidence>
<reference evidence="3" key="1">
    <citation type="journal article" date="2019" name="Int. J. Syst. Evol. Microbiol.">
        <title>The Global Catalogue of Microorganisms (GCM) 10K type strain sequencing project: providing services to taxonomists for standard genome sequencing and annotation.</title>
        <authorList>
            <consortium name="The Broad Institute Genomics Platform"/>
            <consortium name="The Broad Institute Genome Sequencing Center for Infectious Disease"/>
            <person name="Wu L."/>
            <person name="Ma J."/>
        </authorList>
    </citation>
    <scope>NUCLEOTIDE SEQUENCE [LARGE SCALE GENOMIC DNA]</scope>
    <source>
        <strain evidence="3">DFY41</strain>
    </source>
</reference>
<accession>A0ABW0BDQ1</accession>
<dbReference type="SMART" id="SM00100">
    <property type="entry name" value="cNMP"/>
    <property type="match status" value="1"/>
</dbReference>
<dbReference type="RefSeq" id="WP_378586058.1">
    <property type="nucleotide sequence ID" value="NZ_JBHSKD010000002.1"/>
</dbReference>
<dbReference type="InterPro" id="IPR018490">
    <property type="entry name" value="cNMP-bd_dom_sf"/>
</dbReference>
<comment type="caution">
    <text evidence="2">The sequence shown here is derived from an EMBL/GenBank/DDBJ whole genome shotgun (WGS) entry which is preliminary data.</text>
</comment>
<gene>
    <name evidence="2" type="ORF">ACFPGP_01785</name>
</gene>
<dbReference type="InterPro" id="IPR014710">
    <property type="entry name" value="RmlC-like_jellyroll"/>
</dbReference>
<dbReference type="SUPFAM" id="SSF51206">
    <property type="entry name" value="cAMP-binding domain-like"/>
    <property type="match status" value="1"/>
</dbReference>
<proteinExistence type="predicted"/>
<dbReference type="PROSITE" id="PS50042">
    <property type="entry name" value="CNMP_BINDING_3"/>
    <property type="match status" value="1"/>
</dbReference>